<sequence length="342" mass="39672">MDRVSKYLFSNFISSFASLFSTLFMIMSIVFFIQIARITSFIQIDIGELFKLYLFMLPRILIFTTPIAFFVALTMSFFRLSKENESIVIFTFGYSPKKISLFFTIVAFILSFLLLFISLVMMPVAENLKDNFIEYKKTQATLNIKASEFGQKFANWLVFIEKEKNDGSQNTYENVIMYSPEAKGEKERIILAKEGEFKSVNSAFEMSLKDGKIYTIDTKYHITLFDTMTIRTAASNSISDISSIYSYWEEMSKSDKRKKDFTIYVLVSLFPLATILFAISFGIVTYRYEKGFIYFGIFGVLFIYFALIMLLAKQPTIAIPAVFLSFVVLSFIYFNKKIIRKY</sequence>
<dbReference type="AlphaFoldDB" id="A0A128EIU6"/>
<protein>
    <submittedName>
        <fullName evidence="7">YjgP/YjgQ permease</fullName>
    </submittedName>
</protein>
<feature type="transmembrane region" description="Helical" evidence="6">
    <location>
        <begin position="291"/>
        <end position="311"/>
    </location>
</feature>
<evidence type="ECO:0000256" key="6">
    <source>
        <dbReference type="SAM" id="Phobius"/>
    </source>
</evidence>
<evidence type="ECO:0000256" key="5">
    <source>
        <dbReference type="ARBA" id="ARBA00023136"/>
    </source>
</evidence>
<feature type="transmembrane region" description="Helical" evidence="6">
    <location>
        <begin position="56"/>
        <end position="78"/>
    </location>
</feature>
<keyword evidence="4 6" id="KW-1133">Transmembrane helix</keyword>
<keyword evidence="3 6" id="KW-0812">Transmembrane</keyword>
<organism evidence="7 8">
    <name type="scientific">Campylobacter geochelonis</name>
    <dbReference type="NCBI Taxonomy" id="1780362"/>
    <lineage>
        <taxon>Bacteria</taxon>
        <taxon>Pseudomonadati</taxon>
        <taxon>Campylobacterota</taxon>
        <taxon>Epsilonproteobacteria</taxon>
        <taxon>Campylobacterales</taxon>
        <taxon>Campylobacteraceae</taxon>
        <taxon>Campylobacter</taxon>
    </lineage>
</organism>
<feature type="transmembrane region" description="Helical" evidence="6">
    <location>
        <begin position="12"/>
        <end position="36"/>
    </location>
</feature>
<feature type="transmembrane region" description="Helical" evidence="6">
    <location>
        <begin position="261"/>
        <end position="284"/>
    </location>
</feature>
<gene>
    <name evidence="7" type="ORF">ERS672216_01590</name>
</gene>
<comment type="subcellular location">
    <subcellularLocation>
        <location evidence="1">Cell membrane</location>
        <topology evidence="1">Multi-pass membrane protein</topology>
    </subcellularLocation>
</comment>
<keyword evidence="5 6" id="KW-0472">Membrane</keyword>
<keyword evidence="2" id="KW-1003">Cell membrane</keyword>
<dbReference type="OrthoDB" id="5372422at2"/>
<evidence type="ECO:0000256" key="4">
    <source>
        <dbReference type="ARBA" id="ARBA00022989"/>
    </source>
</evidence>
<dbReference type="EMBL" id="FIZP01000011">
    <property type="protein sequence ID" value="CZE48780.1"/>
    <property type="molecule type" value="Genomic_DNA"/>
</dbReference>
<evidence type="ECO:0000313" key="7">
    <source>
        <dbReference type="EMBL" id="CZE48780.1"/>
    </source>
</evidence>
<dbReference type="GO" id="GO:0015920">
    <property type="term" value="P:lipopolysaccharide transport"/>
    <property type="evidence" value="ECO:0007669"/>
    <property type="project" value="TreeGrafter"/>
</dbReference>
<proteinExistence type="predicted"/>
<evidence type="ECO:0000256" key="1">
    <source>
        <dbReference type="ARBA" id="ARBA00004651"/>
    </source>
</evidence>
<evidence type="ECO:0000256" key="3">
    <source>
        <dbReference type="ARBA" id="ARBA00022692"/>
    </source>
</evidence>
<name>A0A128EIU6_9BACT</name>
<reference evidence="7 8" key="1">
    <citation type="submission" date="2016-02" db="EMBL/GenBank/DDBJ databases">
        <authorList>
            <consortium name="Pathogen Informatics"/>
        </authorList>
    </citation>
    <scope>NUCLEOTIDE SEQUENCE [LARGE SCALE GENOMIC DNA]</scope>
    <source>
        <strain evidence="7 8">RC20</strain>
    </source>
</reference>
<dbReference type="RefSeq" id="WP_075531821.1">
    <property type="nucleotide sequence ID" value="NZ_CP053844.1"/>
</dbReference>
<dbReference type="InterPro" id="IPR005495">
    <property type="entry name" value="LptG/LptF_permease"/>
</dbReference>
<feature type="transmembrane region" description="Helical" evidence="6">
    <location>
        <begin position="317"/>
        <end position="334"/>
    </location>
</feature>
<dbReference type="Pfam" id="PF03739">
    <property type="entry name" value="LptF_LptG"/>
    <property type="match status" value="1"/>
</dbReference>
<evidence type="ECO:0000256" key="2">
    <source>
        <dbReference type="ARBA" id="ARBA00022475"/>
    </source>
</evidence>
<accession>A0A128EIU6</accession>
<dbReference type="Proteomes" id="UP000069632">
    <property type="component" value="Unassembled WGS sequence"/>
</dbReference>
<evidence type="ECO:0000313" key="8">
    <source>
        <dbReference type="Proteomes" id="UP000069632"/>
    </source>
</evidence>
<feature type="transmembrane region" description="Helical" evidence="6">
    <location>
        <begin position="99"/>
        <end position="122"/>
    </location>
</feature>
<dbReference type="GO" id="GO:0043190">
    <property type="term" value="C:ATP-binding cassette (ABC) transporter complex"/>
    <property type="evidence" value="ECO:0007669"/>
    <property type="project" value="TreeGrafter"/>
</dbReference>
<keyword evidence="8" id="KW-1185">Reference proteome</keyword>
<dbReference type="PANTHER" id="PTHR33529:SF7">
    <property type="entry name" value="LIPOPOLYSACCHARIDE EXPORT SYSTEM PERMEASE PROTEIN LPTF"/>
    <property type="match status" value="1"/>
</dbReference>
<dbReference type="PANTHER" id="PTHR33529">
    <property type="entry name" value="SLR0882 PROTEIN-RELATED"/>
    <property type="match status" value="1"/>
</dbReference>